<dbReference type="GO" id="GO:0016799">
    <property type="term" value="F:hydrolase activity, hydrolyzing N-glycosyl compounds"/>
    <property type="evidence" value="ECO:0007669"/>
    <property type="project" value="TreeGrafter"/>
</dbReference>
<evidence type="ECO:0000256" key="2">
    <source>
        <dbReference type="ARBA" id="ARBA00012205"/>
    </source>
</evidence>
<dbReference type="InterPro" id="IPR057670">
    <property type="entry name" value="SH3_retrovirus"/>
</dbReference>
<reference evidence="10 11" key="1">
    <citation type="journal article" date="2017" name="Genome Biol.">
        <title>New reference genome sequences of hot pepper reveal the massive evolution of plant disease-resistance genes by retroduplication.</title>
        <authorList>
            <person name="Kim S."/>
            <person name="Park J."/>
            <person name="Yeom S.I."/>
            <person name="Kim Y.M."/>
            <person name="Seo E."/>
            <person name="Kim K.T."/>
            <person name="Kim M.S."/>
            <person name="Lee J.M."/>
            <person name="Cheong K."/>
            <person name="Shin H.S."/>
            <person name="Kim S.B."/>
            <person name="Han K."/>
            <person name="Lee J."/>
            <person name="Park M."/>
            <person name="Lee H.A."/>
            <person name="Lee H.Y."/>
            <person name="Lee Y."/>
            <person name="Oh S."/>
            <person name="Lee J.H."/>
            <person name="Choi E."/>
            <person name="Choi E."/>
            <person name="Lee S.E."/>
            <person name="Jeon J."/>
            <person name="Kim H."/>
            <person name="Choi G."/>
            <person name="Song H."/>
            <person name="Lee J."/>
            <person name="Lee S.C."/>
            <person name="Kwon J.K."/>
            <person name="Lee H.Y."/>
            <person name="Koo N."/>
            <person name="Hong Y."/>
            <person name="Kim R.W."/>
            <person name="Kang W.H."/>
            <person name="Huh J.H."/>
            <person name="Kang B.C."/>
            <person name="Yang T.J."/>
            <person name="Lee Y.H."/>
            <person name="Bennetzen J.L."/>
            <person name="Choi D."/>
        </authorList>
    </citation>
    <scope>NUCLEOTIDE SEQUENCE [LARGE SCALE GENOMIC DNA]</scope>
    <source>
        <strain evidence="11">cv. PBC81</strain>
    </source>
</reference>
<evidence type="ECO:0000256" key="4">
    <source>
        <dbReference type="ARBA" id="ARBA00024884"/>
    </source>
</evidence>
<comment type="similarity">
    <text evidence="1">Belongs to the LOG family.</text>
</comment>
<name>A0A2G2X1Y7_CAPBA</name>
<feature type="domain" description="Retroviral polymerase SH3-like" evidence="9">
    <location>
        <begin position="56"/>
        <end position="112"/>
    </location>
</feature>
<dbReference type="GO" id="GO:0005829">
    <property type="term" value="C:cytosol"/>
    <property type="evidence" value="ECO:0007669"/>
    <property type="project" value="TreeGrafter"/>
</dbReference>
<dbReference type="Gene3D" id="3.40.50.450">
    <property type="match status" value="2"/>
</dbReference>
<dbReference type="Pfam" id="PF25597">
    <property type="entry name" value="SH3_retrovirus"/>
    <property type="match status" value="1"/>
</dbReference>
<dbReference type="EC" id="3.2.2.n1" evidence="2"/>
<dbReference type="Proteomes" id="UP000224567">
    <property type="component" value="Unassembled WGS sequence"/>
</dbReference>
<dbReference type="OrthoDB" id="414463at2759"/>
<accession>A0A2G2X1Y7</accession>
<dbReference type="Pfam" id="PF03641">
    <property type="entry name" value="Lysine_decarbox"/>
    <property type="match status" value="1"/>
</dbReference>
<comment type="catalytic activity">
    <reaction evidence="6">
        <text>9-ribosyl-trans-zeatin 5'-phosphate + H2O = trans-zeatin + D-ribose 5-phosphate</text>
        <dbReference type="Rhea" id="RHEA:48564"/>
        <dbReference type="ChEBI" id="CHEBI:15377"/>
        <dbReference type="ChEBI" id="CHEBI:16522"/>
        <dbReference type="ChEBI" id="CHEBI:78346"/>
        <dbReference type="ChEBI" id="CHEBI:87947"/>
        <dbReference type="EC" id="3.2.2.n1"/>
    </reaction>
</comment>
<dbReference type="EMBL" id="MLFT02000004">
    <property type="protein sequence ID" value="PHT51451.1"/>
    <property type="molecule type" value="Genomic_DNA"/>
</dbReference>
<reference evidence="11" key="2">
    <citation type="journal article" date="2017" name="J. Anim. Genet.">
        <title>Multiple reference genome sequences of hot pepper reveal the massive evolution of plant disease resistance genes by retroduplication.</title>
        <authorList>
            <person name="Kim S."/>
            <person name="Park J."/>
            <person name="Yeom S.-I."/>
            <person name="Kim Y.-M."/>
            <person name="Seo E."/>
            <person name="Kim K.-T."/>
            <person name="Kim M.-S."/>
            <person name="Lee J.M."/>
            <person name="Cheong K."/>
            <person name="Shin H.-S."/>
            <person name="Kim S.-B."/>
            <person name="Han K."/>
            <person name="Lee J."/>
            <person name="Park M."/>
            <person name="Lee H.-A."/>
            <person name="Lee H.-Y."/>
            <person name="Lee Y."/>
            <person name="Oh S."/>
            <person name="Lee J.H."/>
            <person name="Choi E."/>
            <person name="Choi E."/>
            <person name="Lee S.E."/>
            <person name="Jeon J."/>
            <person name="Kim H."/>
            <person name="Choi G."/>
            <person name="Song H."/>
            <person name="Lee J."/>
            <person name="Lee S.-C."/>
            <person name="Kwon J.-K."/>
            <person name="Lee H.-Y."/>
            <person name="Koo N."/>
            <person name="Hong Y."/>
            <person name="Kim R.W."/>
            <person name="Kang W.-H."/>
            <person name="Huh J.H."/>
            <person name="Kang B.-C."/>
            <person name="Yang T.-J."/>
            <person name="Lee Y.-H."/>
            <person name="Bennetzen J.L."/>
            <person name="Choi D."/>
        </authorList>
    </citation>
    <scope>NUCLEOTIDE SEQUENCE [LARGE SCALE GENOMIC DNA]</scope>
    <source>
        <strain evidence="11">cv. PBC81</strain>
    </source>
</reference>
<dbReference type="PANTHER" id="PTHR31223">
    <property type="entry name" value="LOG FAMILY PROTEIN YJL055W"/>
    <property type="match status" value="1"/>
</dbReference>
<comment type="function">
    <text evidence="4">Cytokinin-activating enzyme working in the direct activation pathway. Phosphoribohydrolase that converts inactive cytokinin nucleotides to the biologically active free-base forms.</text>
</comment>
<evidence type="ECO:0000256" key="1">
    <source>
        <dbReference type="ARBA" id="ARBA00006763"/>
    </source>
</evidence>
<dbReference type="AlphaFoldDB" id="A0A2G2X1Y7"/>
<organism evidence="10 11">
    <name type="scientific">Capsicum baccatum</name>
    <name type="common">Peruvian pepper</name>
    <dbReference type="NCBI Taxonomy" id="33114"/>
    <lineage>
        <taxon>Eukaryota</taxon>
        <taxon>Viridiplantae</taxon>
        <taxon>Streptophyta</taxon>
        <taxon>Embryophyta</taxon>
        <taxon>Tracheophyta</taxon>
        <taxon>Spermatophyta</taxon>
        <taxon>Magnoliopsida</taxon>
        <taxon>eudicotyledons</taxon>
        <taxon>Gunneridae</taxon>
        <taxon>Pentapetalae</taxon>
        <taxon>asterids</taxon>
        <taxon>lamiids</taxon>
        <taxon>Solanales</taxon>
        <taxon>Solanaceae</taxon>
        <taxon>Solanoideae</taxon>
        <taxon>Capsiceae</taxon>
        <taxon>Capsicum</taxon>
    </lineage>
</organism>
<proteinExistence type="inferred from homology"/>
<dbReference type="PANTHER" id="PTHR31223:SF69">
    <property type="entry name" value="CYTOKININ RIBOSIDE 5'-MONOPHOSPHATE PHOSPHORIBOHYDROLASE LOG3"/>
    <property type="match status" value="1"/>
</dbReference>
<dbReference type="GO" id="GO:0005634">
    <property type="term" value="C:nucleus"/>
    <property type="evidence" value="ECO:0007669"/>
    <property type="project" value="TreeGrafter"/>
</dbReference>
<evidence type="ECO:0000259" key="8">
    <source>
        <dbReference type="Pfam" id="PF07727"/>
    </source>
</evidence>
<comment type="caution">
    <text evidence="10">The sequence shown here is derived from an EMBL/GenBank/DDBJ whole genome shotgun (WGS) entry which is preliminary data.</text>
</comment>
<dbReference type="Pfam" id="PF07727">
    <property type="entry name" value="RVT_2"/>
    <property type="match status" value="1"/>
</dbReference>
<comment type="catalytic activity">
    <reaction evidence="5">
        <text>N(6)-(dimethylallyl)adenosine 5'-phosphate + H2O = N(6)-dimethylallyladenine + D-ribose 5-phosphate</text>
        <dbReference type="Rhea" id="RHEA:48560"/>
        <dbReference type="ChEBI" id="CHEBI:15377"/>
        <dbReference type="ChEBI" id="CHEBI:17660"/>
        <dbReference type="ChEBI" id="CHEBI:57526"/>
        <dbReference type="ChEBI" id="CHEBI:78346"/>
        <dbReference type="EC" id="3.2.2.n1"/>
    </reaction>
</comment>
<evidence type="ECO:0000259" key="9">
    <source>
        <dbReference type="Pfam" id="PF25597"/>
    </source>
</evidence>
<feature type="domain" description="Reverse transcriptase Ty1/copia-type" evidence="8">
    <location>
        <begin position="257"/>
        <end position="322"/>
    </location>
</feature>
<dbReference type="InterPro" id="IPR013103">
    <property type="entry name" value="RVT_2"/>
</dbReference>
<protein>
    <recommendedName>
        <fullName evidence="2">cytokinin riboside 5'-monophosphate phosphoribohydrolase</fullName>
        <ecNumber evidence="2">3.2.2.n1</ecNumber>
    </recommendedName>
</protein>
<feature type="region of interest" description="Disordered" evidence="7">
    <location>
        <begin position="169"/>
        <end position="195"/>
    </location>
</feature>
<evidence type="ECO:0000256" key="6">
    <source>
        <dbReference type="ARBA" id="ARBA00049153"/>
    </source>
</evidence>
<dbReference type="InterPro" id="IPR031100">
    <property type="entry name" value="LOG_fam"/>
</dbReference>
<dbReference type="GO" id="GO:0009691">
    <property type="term" value="P:cytokinin biosynthetic process"/>
    <property type="evidence" value="ECO:0007669"/>
    <property type="project" value="UniProtKB-KW"/>
</dbReference>
<evidence type="ECO:0000313" key="10">
    <source>
        <dbReference type="EMBL" id="PHT51451.1"/>
    </source>
</evidence>
<evidence type="ECO:0000256" key="3">
    <source>
        <dbReference type="ARBA" id="ARBA00022712"/>
    </source>
</evidence>
<keyword evidence="11" id="KW-1185">Reference proteome</keyword>
<evidence type="ECO:0000256" key="7">
    <source>
        <dbReference type="SAM" id="MobiDB-lite"/>
    </source>
</evidence>
<gene>
    <name evidence="10" type="ORF">CQW23_11198</name>
</gene>
<evidence type="ECO:0000256" key="5">
    <source>
        <dbReference type="ARBA" id="ARBA00047718"/>
    </source>
</evidence>
<dbReference type="STRING" id="33114.A0A2G2X1Y7"/>
<dbReference type="SUPFAM" id="SSF102405">
    <property type="entry name" value="MCP/YpsA-like"/>
    <property type="match status" value="1"/>
</dbReference>
<sequence>MTMVGLLSNRSSHLINPYLAGSYINRSPSVPLEFDIPERFWTNKEVSCSYLKVFGCSAFAYVPKKQRTKLDGKSVPCIFIGYVDKEFWYRLWDAVKKKVISSRDAVFQENEVGIADDVLEKVKKENGVVPNVITIPSTSDHPRSAESIADKVVEQGEQRDNYAEQREKPYAEQLEYPTQEEQQSQPLRRSEKKRVKSSKYPFSEYVLINDKGEPESLKEVLVHLEKNKWMKAIQEEMESLHQNGTYKLVELPKASLDLKVEQLDVKATFLHGDLEEEIYMDQPEGFEVNRKKHMVYKLNKSLYGLKQAPRQWYKKFDSFMQSEVSRSARFAWQIAWTGKGARDKIQMGILGLHGSGMLVMARAPVRVMTQLVLSVGGAISWQSKLQKCVALSTTETEYIAATEAGKEMLGKELVSRNIDLVYGGGSIGLMGLASQTVHDGGGYGTLDELLEVISWAQLGIHDKMVGLLNVDGYYNSLLSFIDKVVEEGFISPNARQIIVSVPTATELVKKLKQYVPCHERVALKLNWKTEQQLGYPQA</sequence>
<keyword evidence="3" id="KW-0203">Cytokinin biosynthesis</keyword>
<evidence type="ECO:0000313" key="11">
    <source>
        <dbReference type="Proteomes" id="UP000224567"/>
    </source>
</evidence>